<evidence type="ECO:0000256" key="1">
    <source>
        <dbReference type="SAM" id="Phobius"/>
    </source>
</evidence>
<gene>
    <name evidence="2" type="ORF">MCY_00656</name>
</gene>
<name>J0QUH2_9HYPH</name>
<comment type="caution">
    <text evidence="2">The sequence shown here is derived from an EMBL/GenBank/DDBJ whole genome shotgun (WGS) entry which is preliminary data.</text>
</comment>
<proteinExistence type="predicted"/>
<dbReference type="Proteomes" id="UP000001077">
    <property type="component" value="Unassembled WGS sequence"/>
</dbReference>
<dbReference type="HOGENOM" id="CLU_3324988_0_0_5"/>
<dbReference type="STRING" id="1094556.MCY_00656"/>
<sequence>MADKAPYFRPLSPMLHMVVAIFIALFLFIVIDSFISKT</sequence>
<protein>
    <submittedName>
        <fullName evidence="2">Uncharacterized protein</fullName>
    </submittedName>
</protein>
<evidence type="ECO:0000313" key="2">
    <source>
        <dbReference type="EMBL" id="EJF86779.1"/>
    </source>
</evidence>
<accession>J0QUH2</accession>
<feature type="transmembrane region" description="Helical" evidence="1">
    <location>
        <begin position="14"/>
        <end position="35"/>
    </location>
</feature>
<keyword evidence="3" id="KW-1185">Reference proteome</keyword>
<keyword evidence="1" id="KW-0812">Transmembrane</keyword>
<keyword evidence="1" id="KW-1133">Transmembrane helix</keyword>
<dbReference type="EMBL" id="AILY01000015">
    <property type="protein sequence ID" value="EJF86779.1"/>
    <property type="molecule type" value="Genomic_DNA"/>
</dbReference>
<keyword evidence="1" id="KW-0472">Membrane</keyword>
<reference evidence="2 3" key="1">
    <citation type="submission" date="2012-03" db="EMBL/GenBank/DDBJ databases">
        <title>The Genome Sequence of Bartonella rattimassiliensis 15908.</title>
        <authorList>
            <consortium name="The Broad Institute Genome Sequencing Platform"/>
            <consortium name="The Broad Institute Genome Sequencing Center for Infectious Disease"/>
            <person name="Feldgarden M."/>
            <person name="Kirby J."/>
            <person name="Kosoy M."/>
            <person name="Birtles R."/>
            <person name="Probert W.S."/>
            <person name="Chiaraviglio L."/>
            <person name="Young S.K."/>
            <person name="Zeng Q."/>
            <person name="Gargeya S."/>
            <person name="Fitzgerald M."/>
            <person name="Haas B."/>
            <person name="Abouelleil A."/>
            <person name="Alvarado L."/>
            <person name="Arachchi H.M."/>
            <person name="Berlin A."/>
            <person name="Chapman S.B."/>
            <person name="Gearin G."/>
            <person name="Goldberg J."/>
            <person name="Griggs A."/>
            <person name="Gujja S."/>
            <person name="Hansen M."/>
            <person name="Heiman D."/>
            <person name="Howarth C."/>
            <person name="Larimer J."/>
            <person name="Lui A."/>
            <person name="MacDonald P.J.P."/>
            <person name="McCowen C."/>
            <person name="Montmayeur A."/>
            <person name="Murphy C."/>
            <person name="Neiman D."/>
            <person name="Pearson M."/>
            <person name="Priest M."/>
            <person name="Roberts A."/>
            <person name="Saif S."/>
            <person name="Shea T."/>
            <person name="Sisk P."/>
            <person name="Stolte C."/>
            <person name="Sykes S."/>
            <person name="Wortman J."/>
            <person name="Nusbaum C."/>
            <person name="Birren B."/>
        </authorList>
    </citation>
    <scope>NUCLEOTIDE SEQUENCE [LARGE SCALE GENOMIC DNA]</scope>
    <source>
        <strain evidence="2 3">15908</strain>
    </source>
</reference>
<organism evidence="2 3">
    <name type="scientific">Bartonella rattimassiliensis 15908</name>
    <dbReference type="NCBI Taxonomy" id="1094556"/>
    <lineage>
        <taxon>Bacteria</taxon>
        <taxon>Pseudomonadati</taxon>
        <taxon>Pseudomonadota</taxon>
        <taxon>Alphaproteobacteria</taxon>
        <taxon>Hyphomicrobiales</taxon>
        <taxon>Bartonellaceae</taxon>
        <taxon>Bartonella</taxon>
    </lineage>
</organism>
<dbReference type="PATRIC" id="fig|1094556.3.peg.762"/>
<dbReference type="AlphaFoldDB" id="J0QUH2"/>
<evidence type="ECO:0000313" key="3">
    <source>
        <dbReference type="Proteomes" id="UP000001077"/>
    </source>
</evidence>